<evidence type="ECO:0000313" key="2">
    <source>
        <dbReference type="EMBL" id="EIM31312.1"/>
    </source>
</evidence>
<feature type="transmembrane region" description="Helical" evidence="1">
    <location>
        <begin position="66"/>
        <end position="85"/>
    </location>
</feature>
<feature type="transmembrane region" description="Helical" evidence="1">
    <location>
        <begin position="159"/>
        <end position="179"/>
    </location>
</feature>
<feature type="transmembrane region" description="Helical" evidence="1">
    <location>
        <begin position="191"/>
        <end position="211"/>
    </location>
</feature>
<feature type="transmembrane region" description="Helical" evidence="1">
    <location>
        <begin position="117"/>
        <end position="147"/>
    </location>
</feature>
<evidence type="ECO:0008006" key="4">
    <source>
        <dbReference type="Google" id="ProtNLM"/>
    </source>
</evidence>
<dbReference type="Pfam" id="PF14897">
    <property type="entry name" value="EpsG"/>
    <property type="match status" value="1"/>
</dbReference>
<evidence type="ECO:0000313" key="3">
    <source>
        <dbReference type="Proteomes" id="UP000053899"/>
    </source>
</evidence>
<feature type="transmembrane region" description="Helical" evidence="1">
    <location>
        <begin position="231"/>
        <end position="251"/>
    </location>
</feature>
<keyword evidence="1" id="KW-1133">Transmembrane helix</keyword>
<dbReference type="HOGENOM" id="CLU_775674_0_0_4"/>
<feature type="transmembrane region" description="Helical" evidence="1">
    <location>
        <begin position="91"/>
        <end position="110"/>
    </location>
</feature>
<dbReference type="InterPro" id="IPR049458">
    <property type="entry name" value="EpsG-like"/>
</dbReference>
<gene>
    <name evidence="2" type="ORF">LepocDRAFT_00000390</name>
</gene>
<feature type="transmembrane region" description="Helical" evidence="1">
    <location>
        <begin position="307"/>
        <end position="327"/>
    </location>
</feature>
<keyword evidence="1" id="KW-0472">Membrane</keyword>
<keyword evidence="1" id="KW-0812">Transmembrane</keyword>
<feature type="transmembrane region" description="Helical" evidence="1">
    <location>
        <begin position="33"/>
        <end position="54"/>
    </location>
</feature>
<feature type="transmembrane region" description="Helical" evidence="1">
    <location>
        <begin position="258"/>
        <end position="279"/>
    </location>
</feature>
<dbReference type="AlphaFoldDB" id="I4Z520"/>
<organism evidence="2 3">
    <name type="scientific">Leptothrix ochracea L12</name>
    <dbReference type="NCBI Taxonomy" id="735332"/>
    <lineage>
        <taxon>Bacteria</taxon>
        <taxon>Pseudomonadati</taxon>
        <taxon>Pseudomonadota</taxon>
        <taxon>Betaproteobacteria</taxon>
        <taxon>Burkholderiales</taxon>
        <taxon>Sphaerotilaceae</taxon>
        <taxon>Leptothrix</taxon>
    </lineage>
</organism>
<evidence type="ECO:0000256" key="1">
    <source>
        <dbReference type="SAM" id="Phobius"/>
    </source>
</evidence>
<feature type="transmembrane region" description="Helical" evidence="1">
    <location>
        <begin position="285"/>
        <end position="300"/>
    </location>
</feature>
<protein>
    <recommendedName>
        <fullName evidence="4">EpsG family protein</fullName>
    </recommendedName>
</protein>
<accession>I4Z520</accession>
<keyword evidence="3" id="KW-1185">Reference proteome</keyword>
<dbReference type="Proteomes" id="UP000053899">
    <property type="component" value="Unassembled WGS sequence"/>
</dbReference>
<name>I4Z520_9BURK</name>
<reference evidence="2 3" key="1">
    <citation type="submission" date="2012-04" db="EMBL/GenBank/DDBJ databases">
        <title>Improved High-Quality Draft sequence of Leptothrix ochracea L12.</title>
        <authorList>
            <consortium name="US DOE Joint Genome Institute"/>
            <person name="Lucas S."/>
            <person name="Han J."/>
            <person name="Lapidus A."/>
            <person name="Cheng J.-F."/>
            <person name="Goodwin L."/>
            <person name="Pitluck S."/>
            <person name="Peters L."/>
            <person name="Zeytun A."/>
            <person name="Detter J.C."/>
            <person name="Han C."/>
            <person name="Tapia R."/>
            <person name="Land M."/>
            <person name="Hauser L."/>
            <person name="Kyrpides N."/>
            <person name="Ivanova N."/>
            <person name="Pagani I."/>
            <person name="Stepanauskas R."/>
            <person name="Masland D."/>
            <person name="Poulton N."/>
            <person name="Emerson D."/>
            <person name="Fleming E."/>
            <person name="Woyke T."/>
        </authorList>
    </citation>
    <scope>NUCLEOTIDE SEQUENCE [LARGE SCALE GENOMIC DNA]</scope>
    <source>
        <strain evidence="2 3">L12</strain>
    </source>
</reference>
<dbReference type="EMBL" id="JH660693">
    <property type="protein sequence ID" value="EIM31312.1"/>
    <property type="molecule type" value="Genomic_DNA"/>
</dbReference>
<proteinExistence type="predicted"/>
<sequence>MFLYVLVLVSVCSTAWLASWTPLLFQKKVTSFLLAIITIFSALRGYVGTDTYSYHEMYNNFVDEDLGGVFGVVEPIFVFLIKAVGLLGGSSFLFVGAISLIQGVLLWVVLRSLASPALFLCFYVSAFYLSFSFNILRGGTAALVLLITVSELYGSAKKFYIGGLIAFLAHYSSLIFYLPIVIVRERISFKLFGLLVVILVASGLVFVFLISDAQAAKYLSYAVFFGSGEEASYGAGFFLLIVLFGILCSYISLSFGNAWIFVFFLFWVVLRYFSNVFLFVDRVEVIVNIILVYWCFYYSGRRKYSMYVRMIVLPLVVLNLFGGISGLEKVDSGARVNSLDDMHLKSPYVPYRFFWEE</sequence>